<accession>A0AA38MAG3</accession>
<evidence type="ECO:0000256" key="10">
    <source>
        <dbReference type="ARBA" id="ARBA00023132"/>
    </source>
</evidence>
<comment type="function">
    <text evidence="12">Required for the export of mRNAs containing poly(A) tails from the nucleus into the cytoplasm. May be involved in the terminal step of the mRNA transport through the nuclear pore complex (NPC).</text>
</comment>
<keyword evidence="9 16" id="KW-0175">Coiled coil</keyword>
<evidence type="ECO:0000256" key="3">
    <source>
        <dbReference type="ARBA" id="ARBA00011056"/>
    </source>
</evidence>
<evidence type="ECO:0000256" key="13">
    <source>
        <dbReference type="ARBA" id="ARBA00026227"/>
    </source>
</evidence>
<dbReference type="GO" id="GO:0000822">
    <property type="term" value="F:inositol hexakisphosphate binding"/>
    <property type="evidence" value="ECO:0007669"/>
    <property type="project" value="TreeGrafter"/>
</dbReference>
<dbReference type="GO" id="GO:0005543">
    <property type="term" value="F:phospholipid binding"/>
    <property type="evidence" value="ECO:0007669"/>
    <property type="project" value="TreeGrafter"/>
</dbReference>
<dbReference type="FunFam" id="1.25.40.510:FF:000001">
    <property type="entry name" value="Nucleoporin GLE1 isoform 1"/>
    <property type="match status" value="1"/>
</dbReference>
<dbReference type="GO" id="GO:0031369">
    <property type="term" value="F:translation initiation factor binding"/>
    <property type="evidence" value="ECO:0007669"/>
    <property type="project" value="TreeGrafter"/>
</dbReference>
<feature type="coiled-coil region" evidence="16">
    <location>
        <begin position="144"/>
        <end position="188"/>
    </location>
</feature>
<evidence type="ECO:0000256" key="12">
    <source>
        <dbReference type="ARBA" id="ARBA00024680"/>
    </source>
</evidence>
<evidence type="ECO:0000256" key="1">
    <source>
        <dbReference type="ARBA" id="ARBA00004496"/>
    </source>
</evidence>
<comment type="similarity">
    <text evidence="3">Belongs to the GLE1 family.</text>
</comment>
<dbReference type="Proteomes" id="UP001168821">
    <property type="component" value="Unassembled WGS sequence"/>
</dbReference>
<evidence type="ECO:0000256" key="15">
    <source>
        <dbReference type="ARBA" id="ARBA00030897"/>
    </source>
</evidence>
<reference evidence="17" key="1">
    <citation type="journal article" date="2023" name="G3 (Bethesda)">
        <title>Whole genome assemblies of Zophobas morio and Tenebrio molitor.</title>
        <authorList>
            <person name="Kaur S."/>
            <person name="Stinson S.A."/>
            <person name="diCenzo G.C."/>
        </authorList>
    </citation>
    <scope>NUCLEOTIDE SEQUENCE</scope>
    <source>
        <strain evidence="17">QUZm001</strain>
    </source>
</reference>
<name>A0AA38MAG3_9CUCU</name>
<proteinExistence type="inferred from homology"/>
<dbReference type="Pfam" id="PF07817">
    <property type="entry name" value="GLE1"/>
    <property type="match status" value="1"/>
</dbReference>
<gene>
    <name evidence="17" type="ORF">Zmor_020791</name>
</gene>
<keyword evidence="7" id="KW-0653">Protein transport</keyword>
<dbReference type="PANTHER" id="PTHR12960">
    <property type="entry name" value="GLE-1-RELATED"/>
    <property type="match status" value="1"/>
</dbReference>
<evidence type="ECO:0000256" key="2">
    <source>
        <dbReference type="ARBA" id="ARBA00004567"/>
    </source>
</evidence>
<keyword evidence="6" id="KW-0509">mRNA transport</keyword>
<comment type="subcellular location">
    <subcellularLocation>
        <location evidence="1">Cytoplasm</location>
    </subcellularLocation>
    <subcellularLocation>
        <location evidence="2">Nucleus</location>
        <location evidence="2">Nuclear pore complex</location>
    </subcellularLocation>
</comment>
<keyword evidence="4" id="KW-0813">Transport</keyword>
<dbReference type="Gene3D" id="1.25.40.510">
    <property type="entry name" value="GLE1-like"/>
    <property type="match status" value="1"/>
</dbReference>
<evidence type="ECO:0000313" key="18">
    <source>
        <dbReference type="Proteomes" id="UP001168821"/>
    </source>
</evidence>
<keyword evidence="8" id="KW-0811">Translocation</keyword>
<sequence length="618" mass="71694">MDKVLPDFENLKVSAFSKYTKLTGDINNVTIGPNSVGHQNCSYDGTKPKSNTKKVSFKKEQTTSTSPLPLTYVLKEFETQRREKVQEAIDDRFSKFENFTKRQKEEKETQWLLKQQAFVQSVQENEQTILQTISQQDVNRSKQNEKLIKQYQDMIQRKLQYEQQLEKNKEKQRILNENIEKIKKYQLEFKSVYQEIIVVIKTCTSTEELKKMLGEHFKLLKSLPESFDEVISRCKSYSVDEEQLSKAANILIKSKNLKLQIEETISKINAKKKEEQVQVQVPVTVEVPKNTSAQKHLDETKNTLVGLNQCVSINNLKKYADIKQFLSQYSSLFKELLNDEQQKQYRFDCKKAVNIPVNAISAVSSEHLRDKYTKLNNLLSGKTVAIADKHINAAKQPQGIPFCMDLLAKKFVLQGDLMISSNPEAAFCYATIIISLWNDFPDFGKLLLGYFYTQCPYLVPFYIPKTEDHTNEEYYISLGYHYVDGQIEKQDKFLKRMTGILRLYFAIMIAHPKRDQAKNPHDIKNAWNFLASILKLDPQLDITATSLHIFLETVGFEMERVYGLAFKKVVRIIINKFMPLLKKIDTGGPVTRLEVLLQNYKVKGYFEKPHGILTPNFW</sequence>
<dbReference type="GO" id="GO:0016973">
    <property type="term" value="P:poly(A)+ mRNA export from nucleus"/>
    <property type="evidence" value="ECO:0007669"/>
    <property type="project" value="InterPro"/>
</dbReference>
<keyword evidence="11" id="KW-0539">Nucleus</keyword>
<keyword evidence="18" id="KW-1185">Reference proteome</keyword>
<comment type="caution">
    <text evidence="17">The sequence shown here is derived from an EMBL/GenBank/DDBJ whole genome shotgun (WGS) entry which is preliminary data.</text>
</comment>
<evidence type="ECO:0000256" key="7">
    <source>
        <dbReference type="ARBA" id="ARBA00022927"/>
    </source>
</evidence>
<dbReference type="AlphaFoldDB" id="A0AA38MAG3"/>
<dbReference type="EMBL" id="JALNTZ010000006">
    <property type="protein sequence ID" value="KAJ3649029.1"/>
    <property type="molecule type" value="Genomic_DNA"/>
</dbReference>
<keyword evidence="10" id="KW-0906">Nuclear pore complex</keyword>
<evidence type="ECO:0000313" key="17">
    <source>
        <dbReference type="EMBL" id="KAJ3649029.1"/>
    </source>
</evidence>
<evidence type="ECO:0000256" key="11">
    <source>
        <dbReference type="ARBA" id="ARBA00023242"/>
    </source>
</evidence>
<dbReference type="InterPro" id="IPR012476">
    <property type="entry name" value="GLE1"/>
</dbReference>
<evidence type="ECO:0000256" key="4">
    <source>
        <dbReference type="ARBA" id="ARBA00022448"/>
    </source>
</evidence>
<evidence type="ECO:0000256" key="8">
    <source>
        <dbReference type="ARBA" id="ARBA00023010"/>
    </source>
</evidence>
<organism evidence="17 18">
    <name type="scientific">Zophobas morio</name>
    <dbReference type="NCBI Taxonomy" id="2755281"/>
    <lineage>
        <taxon>Eukaryota</taxon>
        <taxon>Metazoa</taxon>
        <taxon>Ecdysozoa</taxon>
        <taxon>Arthropoda</taxon>
        <taxon>Hexapoda</taxon>
        <taxon>Insecta</taxon>
        <taxon>Pterygota</taxon>
        <taxon>Neoptera</taxon>
        <taxon>Endopterygota</taxon>
        <taxon>Coleoptera</taxon>
        <taxon>Polyphaga</taxon>
        <taxon>Cucujiformia</taxon>
        <taxon>Tenebrionidae</taxon>
        <taxon>Zophobas</taxon>
    </lineage>
</organism>
<evidence type="ECO:0000256" key="5">
    <source>
        <dbReference type="ARBA" id="ARBA00022490"/>
    </source>
</evidence>
<evidence type="ECO:0000256" key="14">
    <source>
        <dbReference type="ARBA" id="ARBA00029983"/>
    </source>
</evidence>
<dbReference type="GO" id="GO:0015031">
    <property type="term" value="P:protein transport"/>
    <property type="evidence" value="ECO:0007669"/>
    <property type="project" value="UniProtKB-KW"/>
</dbReference>
<protein>
    <recommendedName>
        <fullName evidence="13">mRNA export factor GLE1</fullName>
    </recommendedName>
    <alternativeName>
        <fullName evidence="15">GLE1 RNA export mediator</fullName>
    </alternativeName>
    <alternativeName>
        <fullName evidence="14">Nucleoporin GLE1</fullName>
    </alternativeName>
</protein>
<dbReference type="InterPro" id="IPR038506">
    <property type="entry name" value="GLE1-like_sf"/>
</dbReference>
<dbReference type="PANTHER" id="PTHR12960:SF0">
    <property type="entry name" value="MRNA EXPORT FACTOR GLE1"/>
    <property type="match status" value="1"/>
</dbReference>
<evidence type="ECO:0000256" key="6">
    <source>
        <dbReference type="ARBA" id="ARBA00022816"/>
    </source>
</evidence>
<evidence type="ECO:0000256" key="16">
    <source>
        <dbReference type="SAM" id="Coils"/>
    </source>
</evidence>
<keyword evidence="5" id="KW-0963">Cytoplasm</keyword>
<dbReference type="GO" id="GO:0005737">
    <property type="term" value="C:cytoplasm"/>
    <property type="evidence" value="ECO:0007669"/>
    <property type="project" value="UniProtKB-SubCell"/>
</dbReference>
<dbReference type="GO" id="GO:0044614">
    <property type="term" value="C:nuclear pore cytoplasmic filaments"/>
    <property type="evidence" value="ECO:0007669"/>
    <property type="project" value="TreeGrafter"/>
</dbReference>
<evidence type="ECO:0000256" key="9">
    <source>
        <dbReference type="ARBA" id="ARBA00023054"/>
    </source>
</evidence>